<dbReference type="InterPro" id="IPR052874">
    <property type="entry name" value="Sperm-ZP_regulatory"/>
</dbReference>
<reference evidence="4" key="2">
    <citation type="submission" date="2025-08" db="UniProtKB">
        <authorList>
            <consortium name="Ensembl"/>
        </authorList>
    </citation>
    <scope>IDENTIFICATION</scope>
    <source>
        <strain evidence="4">Brown Norway</strain>
    </source>
</reference>
<feature type="chain" id="PRO_5045469769" evidence="2">
    <location>
        <begin position="19"/>
        <end position="174"/>
    </location>
</feature>
<dbReference type="GeneTree" id="ENSGT00940000159966"/>
<dbReference type="SUPFAM" id="SSF57302">
    <property type="entry name" value="Snake toxin-like"/>
    <property type="match status" value="1"/>
</dbReference>
<evidence type="ECO:0000256" key="2">
    <source>
        <dbReference type="SAM" id="SignalP"/>
    </source>
</evidence>
<evidence type="ECO:0000313" key="5">
    <source>
        <dbReference type="Proteomes" id="UP000002494"/>
    </source>
</evidence>
<organism evidence="4 5">
    <name type="scientific">Rattus norvegicus</name>
    <name type="common">Rat</name>
    <dbReference type="NCBI Taxonomy" id="10116"/>
    <lineage>
        <taxon>Eukaryota</taxon>
        <taxon>Metazoa</taxon>
        <taxon>Chordata</taxon>
        <taxon>Craniata</taxon>
        <taxon>Vertebrata</taxon>
        <taxon>Euteleostomi</taxon>
        <taxon>Mammalia</taxon>
        <taxon>Eutheria</taxon>
        <taxon>Euarchontoglires</taxon>
        <taxon>Glires</taxon>
        <taxon>Rodentia</taxon>
        <taxon>Myomorpha</taxon>
        <taxon>Muroidea</taxon>
        <taxon>Muridae</taxon>
        <taxon>Murinae</taxon>
        <taxon>Rattus</taxon>
    </lineage>
</organism>
<dbReference type="GeneID" id="300019"/>
<dbReference type="PANTHER" id="PTHR15049:SF2">
    <property type="entry name" value="GLYCOSYL-PHOSPHATIDYLINOSITOL-ANCHORED MOLECULE-LIKE PROTEIN"/>
    <property type="match status" value="1"/>
</dbReference>
<keyword evidence="1 2" id="KW-0732">Signal</keyword>
<dbReference type="SMART" id="SM00134">
    <property type="entry name" value="LU"/>
    <property type="match status" value="1"/>
</dbReference>
<dbReference type="Ensembl" id="ENSRNOT00000169675.1">
    <property type="protein sequence ID" value="ENSRNOP00000103686.1"/>
    <property type="gene ID" value="ENSRNOG00000072933.1"/>
</dbReference>
<proteinExistence type="predicted"/>
<accession>A0ABK0LL50</accession>
<protein>
    <submittedName>
        <fullName evidence="4">Glycosylphosphatidylinositol anchored molecule like</fullName>
    </submittedName>
</protein>
<dbReference type="RefSeq" id="XP_063119339.1">
    <property type="nucleotide sequence ID" value="XM_063263269.1"/>
</dbReference>
<dbReference type="InterPro" id="IPR016054">
    <property type="entry name" value="LY6_UPA_recep-like"/>
</dbReference>
<dbReference type="RefSeq" id="XP_063119338.1">
    <property type="nucleotide sequence ID" value="XM_063263268.1"/>
</dbReference>
<evidence type="ECO:0000256" key="1">
    <source>
        <dbReference type="ARBA" id="ARBA00022729"/>
    </source>
</evidence>
<dbReference type="RefSeq" id="XP_063119337.1">
    <property type="nucleotide sequence ID" value="XM_063263267.1"/>
</dbReference>
<dbReference type="PANTHER" id="PTHR15049">
    <property type="entry name" value="GLYCOSYL-PHOSPHATIDYLINOSITOL-ANCHORED MOLECULE-LIKE PROTEIN-RELATED"/>
    <property type="match status" value="1"/>
</dbReference>
<name>A0ABK0LL50_RAT</name>
<dbReference type="Proteomes" id="UP000002494">
    <property type="component" value="Chromosome 7"/>
</dbReference>
<evidence type="ECO:0000259" key="3">
    <source>
        <dbReference type="SMART" id="SM00134"/>
    </source>
</evidence>
<reference evidence="4" key="1">
    <citation type="submission" date="2024-01" db="EMBL/GenBank/DDBJ databases">
        <title>GRCr8: a new rat reference genome assembly contstructed from accurate long reads and long range scaffolding.</title>
        <authorList>
            <person name="Doris P.A."/>
            <person name="Kalbfleisch T."/>
            <person name="Li K."/>
            <person name="Howe K."/>
            <person name="Wood J."/>
        </authorList>
    </citation>
    <scope>NUCLEOTIDE SEQUENCE [LARGE SCALE GENOMIC DNA]</scope>
    <source>
        <strain evidence="4">Brown Norway</strain>
    </source>
</reference>
<reference evidence="4" key="3">
    <citation type="submission" date="2025-09" db="UniProtKB">
        <authorList>
            <consortium name="Ensembl"/>
        </authorList>
    </citation>
    <scope>IDENTIFICATION</scope>
    <source>
        <strain evidence="4">Brown Norway</strain>
    </source>
</reference>
<sequence length="174" mass="19469">MMLPFFLLILLSLPWVDTTVNNTSGFGNSTSDLEDPNKARWVAHLTCKRCTVTNSFSCSPTRECPVNIRRCLTIAIRVTTRELLVYKECTRDCSFVYKQHVPPEFPRMLKTTNSFYFALCCAGVLCNDGGPSNVERDLLTDTAIEEENISRAARLGQFSLLLCLASILSSSKLT</sequence>
<dbReference type="RefSeq" id="NP_001411401.1">
    <property type="nucleotide sequence ID" value="NM_001424472.1"/>
</dbReference>
<dbReference type="Gene3D" id="2.10.60.10">
    <property type="entry name" value="CD59"/>
    <property type="match status" value="1"/>
</dbReference>
<dbReference type="Pfam" id="PF00021">
    <property type="entry name" value="UPAR_LY6"/>
    <property type="match status" value="1"/>
</dbReference>
<feature type="domain" description="UPAR/Ly6" evidence="3">
    <location>
        <begin position="45"/>
        <end position="139"/>
    </location>
</feature>
<gene>
    <name evidence="4" type="primary">Gml</name>
</gene>
<keyword evidence="5" id="KW-1185">Reference proteome</keyword>
<dbReference type="InterPro" id="IPR045860">
    <property type="entry name" value="Snake_toxin-like_sf"/>
</dbReference>
<evidence type="ECO:0000313" key="4">
    <source>
        <dbReference type="Ensembl" id="ENSRNOP00000103686.1"/>
    </source>
</evidence>
<feature type="signal peptide" evidence="2">
    <location>
        <begin position="1"/>
        <end position="18"/>
    </location>
</feature>